<reference evidence="3" key="1">
    <citation type="journal article" date="2023" name="J. Hazard. Mater.">
        <title>Anaerobic biodegradation of pyrene and benzo[a]pyrene by a new sulfate-reducing Desulforamulus aquiferis strain DSA.</title>
        <authorList>
            <person name="Zhang Z."/>
            <person name="Sun J."/>
            <person name="Gong X."/>
            <person name="Wang C."/>
            <person name="Wang H."/>
        </authorList>
    </citation>
    <scope>NUCLEOTIDE SEQUENCE</scope>
    <source>
        <strain evidence="3">DSA</strain>
    </source>
</reference>
<evidence type="ECO:0000313" key="3">
    <source>
        <dbReference type="EMBL" id="MDO7788052.1"/>
    </source>
</evidence>
<reference evidence="3" key="2">
    <citation type="submission" date="2023-03" db="EMBL/GenBank/DDBJ databases">
        <authorList>
            <person name="Zhang Z."/>
        </authorList>
    </citation>
    <scope>NUCLEOTIDE SEQUENCE</scope>
    <source>
        <strain evidence="3">DSA</strain>
    </source>
</reference>
<evidence type="ECO:0000256" key="1">
    <source>
        <dbReference type="SAM" id="MobiDB-lite"/>
    </source>
</evidence>
<protein>
    <submittedName>
        <fullName evidence="3">PRC-barrel domain-containing protein</fullName>
    </submittedName>
</protein>
<dbReference type="Pfam" id="PF05239">
    <property type="entry name" value="PRC"/>
    <property type="match status" value="2"/>
</dbReference>
<name>A0AAW7ZFA2_9FIRM</name>
<dbReference type="Gene3D" id="2.30.30.240">
    <property type="entry name" value="PRC-barrel domain"/>
    <property type="match status" value="1"/>
</dbReference>
<dbReference type="EMBL" id="JARPTC010000019">
    <property type="protein sequence ID" value="MDO7788052.1"/>
    <property type="molecule type" value="Genomic_DNA"/>
</dbReference>
<dbReference type="Proteomes" id="UP001172911">
    <property type="component" value="Unassembled WGS sequence"/>
</dbReference>
<keyword evidence="4" id="KW-1185">Reference proteome</keyword>
<feature type="region of interest" description="Disordered" evidence="1">
    <location>
        <begin position="231"/>
        <end position="351"/>
    </location>
</feature>
<dbReference type="RefSeq" id="WP_304543630.1">
    <property type="nucleotide sequence ID" value="NZ_JARPTC010000019.1"/>
</dbReference>
<feature type="compositionally biased region" description="Basic and acidic residues" evidence="1">
    <location>
        <begin position="232"/>
        <end position="243"/>
    </location>
</feature>
<feature type="domain" description="PRC-barrel" evidence="2">
    <location>
        <begin position="92"/>
        <end position="157"/>
    </location>
</feature>
<dbReference type="InterPro" id="IPR011033">
    <property type="entry name" value="PRC_barrel-like_sf"/>
</dbReference>
<proteinExistence type="predicted"/>
<feature type="domain" description="PRC-barrel" evidence="2">
    <location>
        <begin position="5"/>
        <end position="70"/>
    </location>
</feature>
<dbReference type="AlphaFoldDB" id="A0AAW7ZFA2"/>
<gene>
    <name evidence="3" type="ORF">P6N53_12540</name>
</gene>
<organism evidence="3 4">
    <name type="scientific">Desulforamulus aquiferis</name>
    <dbReference type="NCBI Taxonomy" id="1397668"/>
    <lineage>
        <taxon>Bacteria</taxon>
        <taxon>Bacillati</taxon>
        <taxon>Bacillota</taxon>
        <taxon>Clostridia</taxon>
        <taxon>Eubacteriales</taxon>
        <taxon>Peptococcaceae</taxon>
        <taxon>Desulforamulus</taxon>
    </lineage>
</organism>
<feature type="compositionally biased region" description="Basic and acidic residues" evidence="1">
    <location>
        <begin position="303"/>
        <end position="312"/>
    </location>
</feature>
<sequence length="351" mass="39152">MRKSKKFIGMPIISLAEGQQIGTVKGLVVDPIQQKVAALIIEQKGWFRDQKFAPYTKVRSVGNDAITLDQSSMVEKGASLPEILSLYKEKISIIGCRALAENGSQLGQVEEFFIEESSGNIVGLELSGNFINSLIMGKSFLDISFIKTLGKELVVTSNDAMDNMVKVDGGLQETVKQLKDSTSHIWENTVQKTKELGTKTKELSSKTKDELENKSKELTVLTKDLSDSLTRQLDKVRGKKDSSETEDVSSETQETARSFAPEEDRVQIADLPSDLQLTRNQEPEEVEKNLEEVANTNELNQSQEKESADLDRSFYPTEDSVDVANLPAEIQLTRNEEPEEKEEVSENQDKK</sequence>
<accession>A0AAW7ZFA2</accession>
<dbReference type="InterPro" id="IPR027275">
    <property type="entry name" value="PRC-brl_dom"/>
</dbReference>
<comment type="caution">
    <text evidence="3">The sequence shown here is derived from an EMBL/GenBank/DDBJ whole genome shotgun (WGS) entry which is preliminary data.</text>
</comment>
<evidence type="ECO:0000259" key="2">
    <source>
        <dbReference type="Pfam" id="PF05239"/>
    </source>
</evidence>
<feature type="compositionally biased region" description="Acidic residues" evidence="1">
    <location>
        <begin position="337"/>
        <end position="351"/>
    </location>
</feature>
<evidence type="ECO:0000313" key="4">
    <source>
        <dbReference type="Proteomes" id="UP001172911"/>
    </source>
</evidence>
<dbReference type="SUPFAM" id="SSF50346">
    <property type="entry name" value="PRC-barrel domain"/>
    <property type="match status" value="2"/>
</dbReference>